<sequence length="326" mass="37086">MCFRGIRPPPLTFVTIRPGQSVAAVGSSVLLAFLVYAVLIFHQDPHQRRLLDHIPLPQNSPLAGFFVQQSARDTSSRRHLLVRQELLDIVLVLLCRRPKHVGDVNVSHRFVVVGHCSPNKRPPVRVVPCLLQYDVEGNQEGYLDLGLPCAERIQDGAKVEPEEGDVARLPQLDLQRLQVGKVENAPPEAPLRRVPFLRLELQVRLGRRLVKGLVCLDDEVADLPVEIQRLRAAGRLLDIQDEGVVLVVGFERFGGNYRMGLCRRGYRVRLGVVEGDGVWDVNEMWVYHVPKFTGETEKLECILPDLRRHLVQSRGVDSREWKQWWQ</sequence>
<name>A0A2T2N9Y0_CORCC</name>
<accession>A0A2T2N9Y0</accession>
<organism evidence="2 3">
    <name type="scientific">Corynespora cassiicola Philippines</name>
    <dbReference type="NCBI Taxonomy" id="1448308"/>
    <lineage>
        <taxon>Eukaryota</taxon>
        <taxon>Fungi</taxon>
        <taxon>Dikarya</taxon>
        <taxon>Ascomycota</taxon>
        <taxon>Pezizomycotina</taxon>
        <taxon>Dothideomycetes</taxon>
        <taxon>Pleosporomycetidae</taxon>
        <taxon>Pleosporales</taxon>
        <taxon>Corynesporascaceae</taxon>
        <taxon>Corynespora</taxon>
    </lineage>
</organism>
<feature type="transmembrane region" description="Helical" evidence="1">
    <location>
        <begin position="20"/>
        <end position="41"/>
    </location>
</feature>
<evidence type="ECO:0000256" key="1">
    <source>
        <dbReference type="SAM" id="Phobius"/>
    </source>
</evidence>
<evidence type="ECO:0000313" key="3">
    <source>
        <dbReference type="Proteomes" id="UP000240883"/>
    </source>
</evidence>
<protein>
    <submittedName>
        <fullName evidence="2">Uncharacterized protein</fullName>
    </submittedName>
</protein>
<keyword evidence="1" id="KW-0472">Membrane</keyword>
<gene>
    <name evidence="2" type="ORF">BS50DRAFT_140931</name>
</gene>
<dbReference type="Proteomes" id="UP000240883">
    <property type="component" value="Unassembled WGS sequence"/>
</dbReference>
<keyword evidence="3" id="KW-1185">Reference proteome</keyword>
<evidence type="ECO:0000313" key="2">
    <source>
        <dbReference type="EMBL" id="PSN62224.1"/>
    </source>
</evidence>
<dbReference type="EMBL" id="KZ678142">
    <property type="protein sequence ID" value="PSN62224.1"/>
    <property type="molecule type" value="Genomic_DNA"/>
</dbReference>
<dbReference type="AlphaFoldDB" id="A0A2T2N9Y0"/>
<reference evidence="2 3" key="1">
    <citation type="journal article" date="2018" name="Front. Microbiol.">
        <title>Genome-Wide Analysis of Corynespora cassiicola Leaf Fall Disease Putative Effectors.</title>
        <authorList>
            <person name="Lopez D."/>
            <person name="Ribeiro S."/>
            <person name="Label P."/>
            <person name="Fumanal B."/>
            <person name="Venisse J.S."/>
            <person name="Kohler A."/>
            <person name="de Oliveira R.R."/>
            <person name="Labutti K."/>
            <person name="Lipzen A."/>
            <person name="Lail K."/>
            <person name="Bauer D."/>
            <person name="Ohm R.A."/>
            <person name="Barry K.W."/>
            <person name="Spatafora J."/>
            <person name="Grigoriev I.V."/>
            <person name="Martin F.M."/>
            <person name="Pujade-Renaud V."/>
        </authorList>
    </citation>
    <scope>NUCLEOTIDE SEQUENCE [LARGE SCALE GENOMIC DNA]</scope>
    <source>
        <strain evidence="2 3">Philippines</strain>
    </source>
</reference>
<keyword evidence="1" id="KW-1133">Transmembrane helix</keyword>
<keyword evidence="1" id="KW-0812">Transmembrane</keyword>
<proteinExistence type="predicted"/>